<feature type="region of interest" description="Disordered" evidence="1">
    <location>
        <begin position="41"/>
        <end position="62"/>
    </location>
</feature>
<accession>A0A0G9GX54</accession>
<dbReference type="Proteomes" id="UP000035481">
    <property type="component" value="Unassembled WGS sequence"/>
</dbReference>
<sequence length="62" mass="6813">MCLWMAFESKGRGEGRPRSLTVILTVIAAKAGMTVRGSQMVTNSSTQRQEQHWIQASDEACA</sequence>
<proteinExistence type="predicted"/>
<evidence type="ECO:0000313" key="2">
    <source>
        <dbReference type="EMBL" id="KLD61888.1"/>
    </source>
</evidence>
<reference evidence="2 3" key="1">
    <citation type="journal article" date="2015" name="Antonie Van Leeuwenhoek">
        <title>A phylogenomic and molecular marker based taxonomic framework for the order Xanthomonadales: proposal to transfer the families Algiphilaceae and Solimonadaceae to the order Nevskiales ord. nov. and to create a new family within the order Xanthomonadales, the family Rhodanobacteraceae fam. nov., containing the genus Rhodanobacter and its closest relatives.</title>
        <authorList>
            <person name="Naushad S."/>
            <person name="Adeolu M."/>
            <person name="Wong S."/>
            <person name="Sohail M."/>
            <person name="Schellhorn H.E."/>
            <person name="Gupta R.S."/>
        </authorList>
    </citation>
    <scope>NUCLEOTIDE SEQUENCE [LARGE SCALE GENOMIC DNA]</scope>
    <source>
        <strain evidence="2 3">DSM 16301</strain>
    </source>
</reference>
<dbReference type="AlphaFoldDB" id="A0A0G9GX54"/>
<gene>
    <name evidence="2" type="ORF">Y882_18620</name>
</gene>
<dbReference type="PATRIC" id="fig|1440762.4.peg.3680"/>
<comment type="caution">
    <text evidence="2">The sequence shown here is derived from an EMBL/GenBank/DDBJ whole genome shotgun (WGS) entry which is preliminary data.</text>
</comment>
<evidence type="ECO:0000313" key="3">
    <source>
        <dbReference type="Proteomes" id="UP000035481"/>
    </source>
</evidence>
<protein>
    <submittedName>
        <fullName evidence="2">Uncharacterized protein</fullName>
    </submittedName>
</protein>
<evidence type="ECO:0000256" key="1">
    <source>
        <dbReference type="SAM" id="MobiDB-lite"/>
    </source>
</evidence>
<dbReference type="EMBL" id="JPLA01000083">
    <property type="protein sequence ID" value="KLD61888.1"/>
    <property type="molecule type" value="Genomic_DNA"/>
</dbReference>
<feature type="compositionally biased region" description="Polar residues" evidence="1">
    <location>
        <begin position="41"/>
        <end position="54"/>
    </location>
</feature>
<name>A0A0G9GX54_9GAMM</name>
<organism evidence="2 3">
    <name type="scientific">Dyella japonica DSM 16301</name>
    <dbReference type="NCBI Taxonomy" id="1440762"/>
    <lineage>
        <taxon>Bacteria</taxon>
        <taxon>Pseudomonadati</taxon>
        <taxon>Pseudomonadota</taxon>
        <taxon>Gammaproteobacteria</taxon>
        <taxon>Lysobacterales</taxon>
        <taxon>Rhodanobacteraceae</taxon>
        <taxon>Dyella</taxon>
    </lineage>
</organism>